<keyword evidence="3" id="KW-1185">Reference proteome</keyword>
<name>A0A6P1BG02_9BRAD</name>
<feature type="domain" description="2,6-dihydroxypyridine 3-monooxygenase substrate binding" evidence="1">
    <location>
        <begin position="166"/>
        <end position="294"/>
    </location>
</feature>
<dbReference type="InterPro" id="IPR054707">
    <property type="entry name" value="DhpH_subs-bd"/>
</dbReference>
<accession>A0A6P1BG02</accession>
<dbReference type="InterPro" id="IPR053212">
    <property type="entry name" value="DHP_3-monooxygenase"/>
</dbReference>
<dbReference type="NCBIfam" id="NF005566">
    <property type="entry name" value="PRK07236.1"/>
    <property type="match status" value="1"/>
</dbReference>
<sequence length="372" mass="40629">MSVMRIAVVGGSLAGLFTATLLRQQGHDVMVYERSVHGLGGRGAGLLGKRETFAILRASGCEHVARVGVVARERIVFDGADPPIVTQMPPQMQLSWDSIHRVFREHMTEGAYLLDRKVEQLHEEADRVVIRFEDGSDASADLVVGADGIASVARRVVDGSSATNAYAGYVGWRGLLPELALPNLAAEQLLDRFAYFRLPQSHVIGFLVPGPNGETETGRRRYNWVWYRPAAGTSARDEVLTDREGRIHPYSLPPGALSEHARERLVDDARRLLPRPFAAAIEATAQPFVQGIFDYESRRMVSRRITLVGDAAFVVRPHTGMGIAKAAADAMALQKHLSLAPLESALRDFGQEQVQAGRAIAASGRELGVHLM</sequence>
<evidence type="ECO:0000313" key="3">
    <source>
        <dbReference type="Proteomes" id="UP000468531"/>
    </source>
</evidence>
<dbReference type="Pfam" id="PF22607">
    <property type="entry name" value="FAD_binding-like"/>
    <property type="match status" value="1"/>
</dbReference>
<dbReference type="Pfam" id="PF13450">
    <property type="entry name" value="NAD_binding_8"/>
    <property type="match status" value="1"/>
</dbReference>
<dbReference type="Gene3D" id="3.50.50.60">
    <property type="entry name" value="FAD/NAD(P)-binding domain"/>
    <property type="match status" value="2"/>
</dbReference>
<dbReference type="SUPFAM" id="SSF51905">
    <property type="entry name" value="FAD/NAD(P)-binding domain"/>
    <property type="match status" value="1"/>
</dbReference>
<evidence type="ECO:0000313" key="2">
    <source>
        <dbReference type="EMBL" id="NEU97104.1"/>
    </source>
</evidence>
<dbReference type="SUPFAM" id="SSF54373">
    <property type="entry name" value="FAD-linked reductases, C-terminal domain"/>
    <property type="match status" value="1"/>
</dbReference>
<dbReference type="PANTHER" id="PTHR47469">
    <property type="entry name" value="MONOOXYGENASE-LIKE"/>
    <property type="match status" value="1"/>
</dbReference>
<proteinExistence type="predicted"/>
<dbReference type="PANTHER" id="PTHR47469:SF2">
    <property type="entry name" value="OS06G0597600 PROTEIN"/>
    <property type="match status" value="1"/>
</dbReference>
<dbReference type="InterPro" id="IPR036188">
    <property type="entry name" value="FAD/NAD-bd_sf"/>
</dbReference>
<reference evidence="2 3" key="1">
    <citation type="journal article" date="2020" name="Arch. Microbiol.">
        <title>Bradyrhizobium uaiense sp. nov., a new highly efficient cowpea symbiont.</title>
        <authorList>
            <person name="Cabral Michel D."/>
            <person name="Azarias Guimaraes A."/>
            <person name="Martins da Costa E."/>
            <person name="Soares de Carvalho T."/>
            <person name="Balsanelli E."/>
            <person name="Willems A."/>
            <person name="Maltempi de Souza E."/>
            <person name="de Souza Moreira F.M."/>
        </authorList>
    </citation>
    <scope>NUCLEOTIDE SEQUENCE [LARGE SCALE GENOMIC DNA]</scope>
    <source>
        <strain evidence="2 3">UFLA 03-164</strain>
    </source>
</reference>
<evidence type="ECO:0000259" key="1">
    <source>
        <dbReference type="Pfam" id="PF22607"/>
    </source>
</evidence>
<gene>
    <name evidence="2" type="ORF">FNJ47_14990</name>
</gene>
<comment type="caution">
    <text evidence="2">The sequence shown here is derived from an EMBL/GenBank/DDBJ whole genome shotgun (WGS) entry which is preliminary data.</text>
</comment>
<dbReference type="Proteomes" id="UP000468531">
    <property type="component" value="Unassembled WGS sequence"/>
</dbReference>
<dbReference type="EMBL" id="VKHP01000050">
    <property type="protein sequence ID" value="NEU97104.1"/>
    <property type="molecule type" value="Genomic_DNA"/>
</dbReference>
<dbReference type="PRINTS" id="PR00420">
    <property type="entry name" value="RNGMNOXGNASE"/>
</dbReference>
<protein>
    <submittedName>
        <fullName evidence="2">2-polyprenyl-6-methoxyphenol hydroxylase</fullName>
    </submittedName>
</protein>
<organism evidence="2 3">
    <name type="scientific">Bradyrhizobium uaiense</name>
    <dbReference type="NCBI Taxonomy" id="2594946"/>
    <lineage>
        <taxon>Bacteria</taxon>
        <taxon>Pseudomonadati</taxon>
        <taxon>Pseudomonadota</taxon>
        <taxon>Alphaproteobacteria</taxon>
        <taxon>Hyphomicrobiales</taxon>
        <taxon>Nitrobacteraceae</taxon>
        <taxon>Bradyrhizobium</taxon>
    </lineage>
</organism>
<dbReference type="AlphaFoldDB" id="A0A6P1BG02"/>